<dbReference type="AlphaFoldDB" id="A0AAP0BJI9"/>
<evidence type="ECO:0000256" key="1">
    <source>
        <dbReference type="SAM" id="MobiDB-lite"/>
    </source>
</evidence>
<dbReference type="EMBL" id="JBBWWQ010000009">
    <property type="protein sequence ID" value="KAK8938915.1"/>
    <property type="molecule type" value="Genomic_DNA"/>
</dbReference>
<evidence type="ECO:0000313" key="3">
    <source>
        <dbReference type="Proteomes" id="UP001418222"/>
    </source>
</evidence>
<dbReference type="InterPro" id="IPR028919">
    <property type="entry name" value="Viral_movement"/>
</dbReference>
<feature type="region of interest" description="Disordered" evidence="1">
    <location>
        <begin position="1"/>
        <end position="20"/>
    </location>
</feature>
<keyword evidence="3" id="KW-1185">Reference proteome</keyword>
<dbReference type="Proteomes" id="UP001418222">
    <property type="component" value="Unassembled WGS sequence"/>
</dbReference>
<accession>A0AAP0BJI9</accession>
<comment type="caution">
    <text evidence="2">The sequence shown here is derived from an EMBL/GenBank/DDBJ whole genome shotgun (WGS) entry which is preliminary data.</text>
</comment>
<reference evidence="2 3" key="1">
    <citation type="journal article" date="2022" name="Nat. Plants">
        <title>Genomes of leafy and leafless Platanthera orchids illuminate the evolution of mycoheterotrophy.</title>
        <authorList>
            <person name="Li M.H."/>
            <person name="Liu K.W."/>
            <person name="Li Z."/>
            <person name="Lu H.C."/>
            <person name="Ye Q.L."/>
            <person name="Zhang D."/>
            <person name="Wang J.Y."/>
            <person name="Li Y.F."/>
            <person name="Zhong Z.M."/>
            <person name="Liu X."/>
            <person name="Yu X."/>
            <person name="Liu D.K."/>
            <person name="Tu X.D."/>
            <person name="Liu B."/>
            <person name="Hao Y."/>
            <person name="Liao X.Y."/>
            <person name="Jiang Y.T."/>
            <person name="Sun W.H."/>
            <person name="Chen J."/>
            <person name="Chen Y.Q."/>
            <person name="Ai Y."/>
            <person name="Zhai J.W."/>
            <person name="Wu S.S."/>
            <person name="Zhou Z."/>
            <person name="Hsiao Y.Y."/>
            <person name="Wu W.L."/>
            <person name="Chen Y.Y."/>
            <person name="Lin Y.F."/>
            <person name="Hsu J.L."/>
            <person name="Li C.Y."/>
            <person name="Wang Z.W."/>
            <person name="Zhao X."/>
            <person name="Zhong W.Y."/>
            <person name="Ma X.K."/>
            <person name="Ma L."/>
            <person name="Huang J."/>
            <person name="Chen G.Z."/>
            <person name="Huang M.Z."/>
            <person name="Huang L."/>
            <person name="Peng D.H."/>
            <person name="Luo Y.B."/>
            <person name="Zou S.Q."/>
            <person name="Chen S.P."/>
            <person name="Lan S."/>
            <person name="Tsai W.C."/>
            <person name="Van de Peer Y."/>
            <person name="Liu Z.J."/>
        </authorList>
    </citation>
    <scope>NUCLEOTIDE SEQUENCE [LARGE SCALE GENOMIC DNA]</scope>
    <source>
        <strain evidence="2">Lor287</strain>
    </source>
</reference>
<sequence>MSSQAIATSSRTVTSENSQVGTPSLLGQLLRQKPKKETVLEEVLDVEQDLVLYNNHQISLLNPKILYHVGRFNFNTQLLRINREEELLVTNFPNNIKLISQNTIRQIKQTDKKLVHLGLIVIGLKGLARKKLGTKVLITLLDKRWQSDARKEMIAAMEVDMSGNKGIFYCSPDFMISIKDIDKIELGLQSKGYEDFTGHSNLLINIGLLGKLTNNSTTKYKLNIAHIIDAMSSTGVKMIQPMDIDPTLLEGLAWNISDNLPSTVSIPDNSLLYKNLDNTYSLRFQGYVHTPIPEQDEIDSDVESLRNEQNRRRSYS</sequence>
<proteinExistence type="predicted"/>
<gene>
    <name evidence="2" type="ORF">KSP39_PZI011140</name>
</gene>
<dbReference type="Pfam" id="PF01107">
    <property type="entry name" value="MP"/>
    <property type="match status" value="1"/>
</dbReference>
<protein>
    <recommendedName>
        <fullName evidence="4">Movement protein</fullName>
    </recommendedName>
</protein>
<organism evidence="2 3">
    <name type="scientific">Platanthera zijinensis</name>
    <dbReference type="NCBI Taxonomy" id="2320716"/>
    <lineage>
        <taxon>Eukaryota</taxon>
        <taxon>Viridiplantae</taxon>
        <taxon>Streptophyta</taxon>
        <taxon>Embryophyta</taxon>
        <taxon>Tracheophyta</taxon>
        <taxon>Spermatophyta</taxon>
        <taxon>Magnoliopsida</taxon>
        <taxon>Liliopsida</taxon>
        <taxon>Asparagales</taxon>
        <taxon>Orchidaceae</taxon>
        <taxon>Orchidoideae</taxon>
        <taxon>Orchideae</taxon>
        <taxon>Orchidinae</taxon>
        <taxon>Platanthera</taxon>
    </lineage>
</organism>
<evidence type="ECO:0008006" key="4">
    <source>
        <dbReference type="Google" id="ProtNLM"/>
    </source>
</evidence>
<name>A0AAP0BJI9_9ASPA</name>
<evidence type="ECO:0000313" key="2">
    <source>
        <dbReference type="EMBL" id="KAK8938915.1"/>
    </source>
</evidence>